<dbReference type="EMBL" id="LR796864">
    <property type="protein sequence ID" value="CAB4171284.1"/>
    <property type="molecule type" value="Genomic_DNA"/>
</dbReference>
<dbReference type="EMBL" id="LR797381">
    <property type="protein sequence ID" value="CAB4212767.1"/>
    <property type="molecule type" value="Genomic_DNA"/>
</dbReference>
<gene>
    <name evidence="2" type="ORF">UFOVP1091_33</name>
    <name evidence="3" type="ORF">UFOVP1335_13</name>
    <name evidence="4" type="ORF">UFOVP1445_33</name>
    <name evidence="1" type="ORF">UFOVP914_34</name>
</gene>
<evidence type="ECO:0000313" key="4">
    <source>
        <dbReference type="EMBL" id="CAB4212767.1"/>
    </source>
</evidence>
<accession>A0A6J5QKL7</accession>
<dbReference type="EMBL" id="LR797281">
    <property type="protein sequence ID" value="CAB4199024.1"/>
    <property type="molecule type" value="Genomic_DNA"/>
</dbReference>
<organism evidence="2">
    <name type="scientific">uncultured Caudovirales phage</name>
    <dbReference type="NCBI Taxonomy" id="2100421"/>
    <lineage>
        <taxon>Viruses</taxon>
        <taxon>Duplodnaviria</taxon>
        <taxon>Heunggongvirae</taxon>
        <taxon>Uroviricota</taxon>
        <taxon>Caudoviricetes</taxon>
        <taxon>Peduoviridae</taxon>
        <taxon>Maltschvirus</taxon>
        <taxon>Maltschvirus maltsch</taxon>
    </lineage>
</organism>
<sequence length="105" mass="12334">MTIKYLNQDVLSDIQMLEIKTLYMGLRRHTKEVLNHCFSGEYLDKWQMVLLQERLAEMIECLTDVTDNVAQVSRHITVNNKEIVASLSANEYETADEWNNRNRIS</sequence>
<reference evidence="2" key="1">
    <citation type="submission" date="2020-05" db="EMBL/GenBank/DDBJ databases">
        <authorList>
            <person name="Chiriac C."/>
            <person name="Salcher M."/>
            <person name="Ghai R."/>
            <person name="Kavagutti S V."/>
        </authorList>
    </citation>
    <scope>NUCLEOTIDE SEQUENCE</scope>
</reference>
<proteinExistence type="predicted"/>
<evidence type="ECO:0000313" key="1">
    <source>
        <dbReference type="EMBL" id="CAB4171284.1"/>
    </source>
</evidence>
<name>A0A6J5QKL7_9CAUD</name>
<evidence type="ECO:0000313" key="2">
    <source>
        <dbReference type="EMBL" id="CAB4183047.1"/>
    </source>
</evidence>
<evidence type="ECO:0000313" key="3">
    <source>
        <dbReference type="EMBL" id="CAB4199024.1"/>
    </source>
</evidence>
<protein>
    <submittedName>
        <fullName evidence="2">Uncharacterized protein</fullName>
    </submittedName>
</protein>
<dbReference type="EMBL" id="LR797033">
    <property type="protein sequence ID" value="CAB4183047.1"/>
    <property type="molecule type" value="Genomic_DNA"/>
</dbReference>